<dbReference type="Proteomes" id="UP001443914">
    <property type="component" value="Unassembled WGS sequence"/>
</dbReference>
<sequence>MEEGLLLNKGEVKGGLKWSAIKEEIGTVILIAGPLVAVIMSQNLLQVISMMMVGHLGELFLSSTALVFSLAAVTGFSFLQGMASALETLSGQAYGAKQYKKLGTQTFTGIFCLFLLCIPITILWINMEKVLVFLGQDPLISHEAGKFSTCLVPTLFGYAVLQSLIRYFQVQSLIMPMVISSCITMCLHIPICWVLVFKSGLQNLGAAVAMSISTWVNVIILSLYIKFSSSCEATRSPLSMEVFRGIGEFFRFGAPSATMICLEWWSYEMLVLLSGLLPHPELETSVLSVCLMTISTLYAIPFGVGSAASTRVANELGAGNSQQARTAACSVMVIAAVNGLILSSILLAARRVFGYTFSNDKDVVDYVTSMAPLLCLSIMINGLQGVLSGITRGCGWQDIGAFVNLAAYYLFGIPIAAILSFWLQMRGRGLWIGVLCGSTIQSLLLAIITCSTNWENQANKTRERLSKSNITVGDEANIDEQRLLA</sequence>
<evidence type="ECO:0000256" key="2">
    <source>
        <dbReference type="ARBA" id="ARBA00010199"/>
    </source>
</evidence>
<dbReference type="GO" id="GO:0016020">
    <property type="term" value="C:membrane"/>
    <property type="evidence" value="ECO:0007669"/>
    <property type="project" value="UniProtKB-SubCell"/>
</dbReference>
<dbReference type="Pfam" id="PF01554">
    <property type="entry name" value="MatE"/>
    <property type="match status" value="2"/>
</dbReference>
<feature type="transmembrane region" description="Helical" evidence="6">
    <location>
        <begin position="203"/>
        <end position="225"/>
    </location>
</feature>
<name>A0AAW1JLH6_SAPOF</name>
<keyword evidence="8" id="KW-1185">Reference proteome</keyword>
<dbReference type="InterPro" id="IPR045069">
    <property type="entry name" value="MATE_euk"/>
</dbReference>
<feature type="transmembrane region" description="Helical" evidence="6">
    <location>
        <begin position="107"/>
        <end position="125"/>
    </location>
</feature>
<dbReference type="EMBL" id="JBDFQZ010000007">
    <property type="protein sequence ID" value="KAK9705132.1"/>
    <property type="molecule type" value="Genomic_DNA"/>
</dbReference>
<accession>A0AAW1JLH6</accession>
<feature type="transmembrane region" description="Helical" evidence="6">
    <location>
        <begin position="65"/>
        <end position="86"/>
    </location>
</feature>
<dbReference type="GO" id="GO:0015297">
    <property type="term" value="F:antiporter activity"/>
    <property type="evidence" value="ECO:0007669"/>
    <property type="project" value="InterPro"/>
</dbReference>
<organism evidence="7 8">
    <name type="scientific">Saponaria officinalis</name>
    <name type="common">Common soapwort</name>
    <name type="synonym">Lychnis saponaria</name>
    <dbReference type="NCBI Taxonomy" id="3572"/>
    <lineage>
        <taxon>Eukaryota</taxon>
        <taxon>Viridiplantae</taxon>
        <taxon>Streptophyta</taxon>
        <taxon>Embryophyta</taxon>
        <taxon>Tracheophyta</taxon>
        <taxon>Spermatophyta</taxon>
        <taxon>Magnoliopsida</taxon>
        <taxon>eudicotyledons</taxon>
        <taxon>Gunneridae</taxon>
        <taxon>Pentapetalae</taxon>
        <taxon>Caryophyllales</taxon>
        <taxon>Caryophyllaceae</taxon>
        <taxon>Caryophylleae</taxon>
        <taxon>Saponaria</taxon>
    </lineage>
</organism>
<evidence type="ECO:0000256" key="5">
    <source>
        <dbReference type="ARBA" id="ARBA00023136"/>
    </source>
</evidence>
<feature type="transmembrane region" description="Helical" evidence="6">
    <location>
        <begin position="326"/>
        <end position="349"/>
    </location>
</feature>
<dbReference type="GO" id="GO:1990961">
    <property type="term" value="P:xenobiotic detoxification by transmembrane export across the plasma membrane"/>
    <property type="evidence" value="ECO:0007669"/>
    <property type="project" value="InterPro"/>
</dbReference>
<dbReference type="NCBIfam" id="TIGR00797">
    <property type="entry name" value="matE"/>
    <property type="match status" value="1"/>
</dbReference>
<protein>
    <recommendedName>
        <fullName evidence="6">Protein DETOXIFICATION</fullName>
    </recommendedName>
    <alternativeName>
        <fullName evidence="6">Multidrug and toxic compound extrusion protein</fullName>
    </alternativeName>
</protein>
<dbReference type="PANTHER" id="PTHR11206">
    <property type="entry name" value="MULTIDRUG RESISTANCE PROTEIN"/>
    <property type="match status" value="1"/>
</dbReference>
<evidence type="ECO:0000256" key="1">
    <source>
        <dbReference type="ARBA" id="ARBA00004141"/>
    </source>
</evidence>
<feature type="transmembrane region" description="Helical" evidence="6">
    <location>
        <begin position="429"/>
        <end position="454"/>
    </location>
</feature>
<gene>
    <name evidence="7" type="ORF">RND81_07G035100</name>
</gene>
<reference evidence="7" key="1">
    <citation type="submission" date="2024-03" db="EMBL/GenBank/DDBJ databases">
        <title>WGS assembly of Saponaria officinalis var. Norfolk2.</title>
        <authorList>
            <person name="Jenkins J."/>
            <person name="Shu S."/>
            <person name="Grimwood J."/>
            <person name="Barry K."/>
            <person name="Goodstein D."/>
            <person name="Schmutz J."/>
            <person name="Leebens-Mack J."/>
            <person name="Osbourn A."/>
        </authorList>
    </citation>
    <scope>NUCLEOTIDE SEQUENCE [LARGE SCALE GENOMIC DNA]</scope>
    <source>
        <strain evidence="7">JIC</strain>
    </source>
</reference>
<evidence type="ECO:0000256" key="6">
    <source>
        <dbReference type="RuleBase" id="RU004914"/>
    </source>
</evidence>
<comment type="caution">
    <text evidence="7">The sequence shown here is derived from an EMBL/GenBank/DDBJ whole genome shotgun (WGS) entry which is preliminary data.</text>
</comment>
<feature type="transmembrane region" description="Helical" evidence="6">
    <location>
        <begin position="369"/>
        <end position="390"/>
    </location>
</feature>
<keyword evidence="5 6" id="KW-0472">Membrane</keyword>
<keyword evidence="3 6" id="KW-0812">Transmembrane</keyword>
<evidence type="ECO:0000256" key="4">
    <source>
        <dbReference type="ARBA" id="ARBA00022989"/>
    </source>
</evidence>
<feature type="transmembrane region" description="Helical" evidence="6">
    <location>
        <begin position="402"/>
        <end position="423"/>
    </location>
</feature>
<feature type="transmembrane region" description="Helical" evidence="6">
    <location>
        <begin position="285"/>
        <end position="305"/>
    </location>
</feature>
<comment type="similarity">
    <text evidence="2 6">Belongs to the multi antimicrobial extrusion (MATE) (TC 2.A.66.1) family.</text>
</comment>
<evidence type="ECO:0000313" key="7">
    <source>
        <dbReference type="EMBL" id="KAK9705132.1"/>
    </source>
</evidence>
<evidence type="ECO:0000256" key="3">
    <source>
        <dbReference type="ARBA" id="ARBA00022692"/>
    </source>
</evidence>
<feature type="transmembrane region" description="Helical" evidence="6">
    <location>
        <begin position="173"/>
        <end position="197"/>
    </location>
</feature>
<dbReference type="InterPro" id="IPR002528">
    <property type="entry name" value="MATE_fam"/>
</dbReference>
<evidence type="ECO:0000313" key="8">
    <source>
        <dbReference type="Proteomes" id="UP001443914"/>
    </source>
</evidence>
<comment type="subcellular location">
    <subcellularLocation>
        <location evidence="1">Membrane</location>
        <topology evidence="1">Multi-pass membrane protein</topology>
    </subcellularLocation>
</comment>
<dbReference type="CDD" id="cd13132">
    <property type="entry name" value="MATE_eukaryotic"/>
    <property type="match status" value="1"/>
</dbReference>
<proteinExistence type="inferred from homology"/>
<dbReference type="AlphaFoldDB" id="A0AAW1JLH6"/>
<feature type="transmembrane region" description="Helical" evidence="6">
    <location>
        <begin position="145"/>
        <end position="161"/>
    </location>
</feature>
<keyword evidence="4 6" id="KW-1133">Transmembrane helix</keyword>
<dbReference type="GO" id="GO:0042910">
    <property type="term" value="F:xenobiotic transmembrane transporter activity"/>
    <property type="evidence" value="ECO:0007669"/>
    <property type="project" value="InterPro"/>
</dbReference>
<feature type="transmembrane region" description="Helical" evidence="6">
    <location>
        <begin position="25"/>
        <end position="45"/>
    </location>
</feature>